<sequence length="197" mass="21299">MRCSSPLQLSGSLPSSDSSSAQPKATIKDGPREGRHSNDILTLNHPDCEAVPCHSFDDLLAERSTGYTKTGSKARVPLPKPSSMPGRVSRTSVRATNTISKSELLETTVNSKKTILDQSAPHLQSLAERVSYIDVFQADGVSIGLFHNIVYNPADDDKHVILTPNVPPERRADPHEAIAVTIEISSDCSGRDQLSQN</sequence>
<feature type="region of interest" description="Disordered" evidence="1">
    <location>
        <begin position="67"/>
        <end position="90"/>
    </location>
</feature>
<name>A0A9J6CTS0_RHIMP</name>
<organism evidence="2 3">
    <name type="scientific">Rhipicephalus microplus</name>
    <name type="common">Cattle tick</name>
    <name type="synonym">Boophilus microplus</name>
    <dbReference type="NCBI Taxonomy" id="6941"/>
    <lineage>
        <taxon>Eukaryota</taxon>
        <taxon>Metazoa</taxon>
        <taxon>Ecdysozoa</taxon>
        <taxon>Arthropoda</taxon>
        <taxon>Chelicerata</taxon>
        <taxon>Arachnida</taxon>
        <taxon>Acari</taxon>
        <taxon>Parasitiformes</taxon>
        <taxon>Ixodida</taxon>
        <taxon>Ixodoidea</taxon>
        <taxon>Ixodidae</taxon>
        <taxon>Rhipicephalinae</taxon>
        <taxon>Rhipicephalus</taxon>
        <taxon>Boophilus</taxon>
    </lineage>
</organism>
<dbReference type="EMBL" id="JABSTU010006836">
    <property type="protein sequence ID" value="KAH7932117.1"/>
    <property type="molecule type" value="Genomic_DNA"/>
</dbReference>
<evidence type="ECO:0000256" key="1">
    <source>
        <dbReference type="SAM" id="MobiDB-lite"/>
    </source>
</evidence>
<dbReference type="Proteomes" id="UP000821866">
    <property type="component" value="Unassembled WGS sequence"/>
</dbReference>
<gene>
    <name evidence="2" type="ORF">HPB51_029534</name>
</gene>
<accession>A0A9J6CTS0</accession>
<dbReference type="AlphaFoldDB" id="A0A9J6CTS0"/>
<evidence type="ECO:0000313" key="3">
    <source>
        <dbReference type="Proteomes" id="UP000821866"/>
    </source>
</evidence>
<reference evidence="2" key="1">
    <citation type="journal article" date="2020" name="Cell">
        <title>Large-Scale Comparative Analyses of Tick Genomes Elucidate Their Genetic Diversity and Vector Capacities.</title>
        <authorList>
            <consortium name="Tick Genome and Microbiome Consortium (TIGMIC)"/>
            <person name="Jia N."/>
            <person name="Wang J."/>
            <person name="Shi W."/>
            <person name="Du L."/>
            <person name="Sun Y."/>
            <person name="Zhan W."/>
            <person name="Jiang J.F."/>
            <person name="Wang Q."/>
            <person name="Zhang B."/>
            <person name="Ji P."/>
            <person name="Bell-Sakyi L."/>
            <person name="Cui X.M."/>
            <person name="Yuan T.T."/>
            <person name="Jiang B.G."/>
            <person name="Yang W.F."/>
            <person name="Lam T.T."/>
            <person name="Chang Q.C."/>
            <person name="Ding S.J."/>
            <person name="Wang X.J."/>
            <person name="Zhu J.G."/>
            <person name="Ruan X.D."/>
            <person name="Zhao L."/>
            <person name="Wei J.T."/>
            <person name="Ye R.Z."/>
            <person name="Que T.C."/>
            <person name="Du C.H."/>
            <person name="Zhou Y.H."/>
            <person name="Cheng J.X."/>
            <person name="Dai P.F."/>
            <person name="Guo W.B."/>
            <person name="Han X.H."/>
            <person name="Huang E.J."/>
            <person name="Li L.F."/>
            <person name="Wei W."/>
            <person name="Gao Y.C."/>
            <person name="Liu J.Z."/>
            <person name="Shao H.Z."/>
            <person name="Wang X."/>
            <person name="Wang C.C."/>
            <person name="Yang T.C."/>
            <person name="Huo Q.B."/>
            <person name="Li W."/>
            <person name="Chen H.Y."/>
            <person name="Chen S.E."/>
            <person name="Zhou L.G."/>
            <person name="Ni X.B."/>
            <person name="Tian J.H."/>
            <person name="Sheng Y."/>
            <person name="Liu T."/>
            <person name="Pan Y.S."/>
            <person name="Xia L.Y."/>
            <person name="Li J."/>
            <person name="Zhao F."/>
            <person name="Cao W.C."/>
        </authorList>
    </citation>
    <scope>NUCLEOTIDE SEQUENCE</scope>
    <source>
        <strain evidence="2">Rmic-2018</strain>
    </source>
</reference>
<comment type="caution">
    <text evidence="2">The sequence shown here is derived from an EMBL/GenBank/DDBJ whole genome shotgun (WGS) entry which is preliminary data.</text>
</comment>
<proteinExistence type="predicted"/>
<feature type="compositionally biased region" description="Low complexity" evidence="1">
    <location>
        <begin position="1"/>
        <end position="23"/>
    </location>
</feature>
<evidence type="ECO:0000313" key="2">
    <source>
        <dbReference type="EMBL" id="KAH7932117.1"/>
    </source>
</evidence>
<reference evidence="2" key="2">
    <citation type="submission" date="2021-09" db="EMBL/GenBank/DDBJ databases">
        <authorList>
            <person name="Jia N."/>
            <person name="Wang J."/>
            <person name="Shi W."/>
            <person name="Du L."/>
            <person name="Sun Y."/>
            <person name="Zhan W."/>
            <person name="Jiang J."/>
            <person name="Wang Q."/>
            <person name="Zhang B."/>
            <person name="Ji P."/>
            <person name="Sakyi L.B."/>
            <person name="Cui X."/>
            <person name="Yuan T."/>
            <person name="Jiang B."/>
            <person name="Yang W."/>
            <person name="Lam T.T.-Y."/>
            <person name="Chang Q."/>
            <person name="Ding S."/>
            <person name="Wang X."/>
            <person name="Zhu J."/>
            <person name="Ruan X."/>
            <person name="Zhao L."/>
            <person name="Wei J."/>
            <person name="Que T."/>
            <person name="Du C."/>
            <person name="Cheng J."/>
            <person name="Dai P."/>
            <person name="Han X."/>
            <person name="Huang E."/>
            <person name="Gao Y."/>
            <person name="Liu J."/>
            <person name="Shao H."/>
            <person name="Ye R."/>
            <person name="Li L."/>
            <person name="Wei W."/>
            <person name="Wang X."/>
            <person name="Wang C."/>
            <person name="Huo Q."/>
            <person name="Li W."/>
            <person name="Guo W."/>
            <person name="Chen H."/>
            <person name="Chen S."/>
            <person name="Zhou L."/>
            <person name="Zhou L."/>
            <person name="Ni X."/>
            <person name="Tian J."/>
            <person name="Zhou Y."/>
            <person name="Sheng Y."/>
            <person name="Liu T."/>
            <person name="Pan Y."/>
            <person name="Xia L."/>
            <person name="Li J."/>
            <person name="Zhao F."/>
            <person name="Cao W."/>
        </authorList>
    </citation>
    <scope>NUCLEOTIDE SEQUENCE</scope>
    <source>
        <strain evidence="2">Rmic-2018</strain>
        <tissue evidence="2">Larvae</tissue>
    </source>
</reference>
<protein>
    <submittedName>
        <fullName evidence="2">Uncharacterized protein</fullName>
    </submittedName>
</protein>
<keyword evidence="3" id="KW-1185">Reference proteome</keyword>
<feature type="compositionally biased region" description="Basic and acidic residues" evidence="1">
    <location>
        <begin position="26"/>
        <end position="38"/>
    </location>
</feature>
<feature type="region of interest" description="Disordered" evidence="1">
    <location>
        <begin position="1"/>
        <end position="41"/>
    </location>
</feature>